<evidence type="ECO:0008006" key="3">
    <source>
        <dbReference type="Google" id="ProtNLM"/>
    </source>
</evidence>
<dbReference type="EMBL" id="JAHUTJ010017067">
    <property type="protein sequence ID" value="MED6270449.1"/>
    <property type="molecule type" value="Genomic_DNA"/>
</dbReference>
<organism evidence="1 2">
    <name type="scientific">Characodon lateralis</name>
    <dbReference type="NCBI Taxonomy" id="208331"/>
    <lineage>
        <taxon>Eukaryota</taxon>
        <taxon>Metazoa</taxon>
        <taxon>Chordata</taxon>
        <taxon>Craniata</taxon>
        <taxon>Vertebrata</taxon>
        <taxon>Euteleostomi</taxon>
        <taxon>Actinopterygii</taxon>
        <taxon>Neopterygii</taxon>
        <taxon>Teleostei</taxon>
        <taxon>Neoteleostei</taxon>
        <taxon>Acanthomorphata</taxon>
        <taxon>Ovalentaria</taxon>
        <taxon>Atherinomorphae</taxon>
        <taxon>Cyprinodontiformes</taxon>
        <taxon>Goodeidae</taxon>
        <taxon>Characodon</taxon>
    </lineage>
</organism>
<evidence type="ECO:0000313" key="2">
    <source>
        <dbReference type="Proteomes" id="UP001352852"/>
    </source>
</evidence>
<evidence type="ECO:0000313" key="1">
    <source>
        <dbReference type="EMBL" id="MED6270449.1"/>
    </source>
</evidence>
<comment type="caution">
    <text evidence="1">The sequence shown here is derived from an EMBL/GenBank/DDBJ whole genome shotgun (WGS) entry which is preliminary data.</text>
</comment>
<accession>A0ABU7D8G8</accession>
<protein>
    <recommendedName>
        <fullName evidence="3">Secreted protein</fullName>
    </recommendedName>
</protein>
<keyword evidence="2" id="KW-1185">Reference proteome</keyword>
<gene>
    <name evidence="1" type="ORF">CHARACLAT_010488</name>
</gene>
<sequence length="89" mass="9721">MKSDPRTLPIHPPHFLFLLCYSPPHSSYFCLNRVKTAWGHRGAEETLLRPLKSVCALTLELGGLFCARLHQCCPASLEGAALIATAAFG</sequence>
<dbReference type="Proteomes" id="UP001352852">
    <property type="component" value="Unassembled WGS sequence"/>
</dbReference>
<proteinExistence type="predicted"/>
<name>A0ABU7D8G8_9TELE</name>
<reference evidence="1 2" key="1">
    <citation type="submission" date="2021-06" db="EMBL/GenBank/DDBJ databases">
        <authorList>
            <person name="Palmer J.M."/>
        </authorList>
    </citation>
    <scope>NUCLEOTIDE SEQUENCE [LARGE SCALE GENOMIC DNA]</scope>
    <source>
        <strain evidence="1 2">CL_MEX2019</strain>
        <tissue evidence="1">Muscle</tissue>
    </source>
</reference>